<dbReference type="InterPro" id="IPR006145">
    <property type="entry name" value="PsdUridine_synth_RsuA/RluA"/>
</dbReference>
<sequence length="323" mass="36820">MLARQYHITNQQYCPRDENLCRRWFVRGRGKGRLVFVWKATTKTDKNEKQNENEKKKSSGRKKERVDRLVSRLGYCDGRSRVKTEFLNRNRLSLSSNSTIEIKSSSEKVDPSDVLIDGRHLESNELDGVLILFHKPKNCVCSKEKEEGNNVYDELMKATLMDEDDAVNGKERIERWLNRVPEINTVGRLDKDTTGVLLFTDDGKLLHAYTSKKVEKVYEVTCDREIPSSSISLFASGTMKLSGEPKACLPAKLEIHKTDAAKATITLSEGKFHQVKKMFFEGLGCMVIELHRSSFAGFVLKDGFEPGMCELLDITKAREVFNL</sequence>
<organism evidence="6 7">
    <name type="scientific">Bathycoccus prasinos</name>
    <dbReference type="NCBI Taxonomy" id="41875"/>
    <lineage>
        <taxon>Eukaryota</taxon>
        <taxon>Viridiplantae</taxon>
        <taxon>Chlorophyta</taxon>
        <taxon>Mamiellophyceae</taxon>
        <taxon>Mamiellales</taxon>
        <taxon>Bathycoccaceae</taxon>
        <taxon>Bathycoccus</taxon>
    </lineage>
</organism>
<dbReference type="GO" id="GO:0001522">
    <property type="term" value="P:pseudouridine synthesis"/>
    <property type="evidence" value="ECO:0007669"/>
    <property type="project" value="InterPro"/>
</dbReference>
<dbReference type="GeneID" id="19012592"/>
<evidence type="ECO:0000313" key="6">
    <source>
        <dbReference type="EMBL" id="CCO19038.1"/>
    </source>
</evidence>
<dbReference type="eggNOG" id="ENOG502S4BY">
    <property type="taxonomic scope" value="Eukaryota"/>
</dbReference>
<evidence type="ECO:0000256" key="3">
    <source>
        <dbReference type="ARBA" id="ARBA00023235"/>
    </source>
</evidence>
<reference evidence="6 7" key="1">
    <citation type="submission" date="2011-10" db="EMBL/GenBank/DDBJ databases">
        <authorList>
            <person name="Genoscope - CEA"/>
        </authorList>
    </citation>
    <scope>NUCLEOTIDE SEQUENCE [LARGE SCALE GENOMIC DNA]</scope>
    <source>
        <strain evidence="6 7">RCC 1105</strain>
    </source>
</reference>
<keyword evidence="2" id="KW-0694">RNA-binding</keyword>
<feature type="region of interest" description="Disordered" evidence="4">
    <location>
        <begin position="45"/>
        <end position="64"/>
    </location>
</feature>
<feature type="domain" description="Pseudouridine synthase RsuA/RluA-like" evidence="5">
    <location>
        <begin position="130"/>
        <end position="279"/>
    </location>
</feature>
<dbReference type="PANTHER" id="PTHR47683">
    <property type="entry name" value="PSEUDOURIDINE SYNTHASE FAMILY PROTEIN-RELATED"/>
    <property type="match status" value="1"/>
</dbReference>
<feature type="compositionally biased region" description="Basic and acidic residues" evidence="4">
    <location>
        <begin position="45"/>
        <end position="57"/>
    </location>
</feature>
<keyword evidence="3" id="KW-0413">Isomerase</keyword>
<proteinExistence type="inferred from homology"/>
<dbReference type="OrthoDB" id="440619at2759"/>
<evidence type="ECO:0000256" key="1">
    <source>
        <dbReference type="ARBA" id="ARBA00008348"/>
    </source>
</evidence>
<evidence type="ECO:0000256" key="4">
    <source>
        <dbReference type="SAM" id="MobiDB-lite"/>
    </source>
</evidence>
<dbReference type="Pfam" id="PF00849">
    <property type="entry name" value="PseudoU_synth_2"/>
    <property type="match status" value="1"/>
</dbReference>
<dbReference type="Gene3D" id="3.30.70.1560">
    <property type="entry name" value="Alpha-L RNA-binding motif"/>
    <property type="match status" value="1"/>
</dbReference>
<dbReference type="KEGG" id="bpg:Bathy12g00130"/>
<dbReference type="InterPro" id="IPR020094">
    <property type="entry name" value="TruA/RsuA/RluB/E/F_N"/>
</dbReference>
<protein>
    <submittedName>
        <fullName evidence="6">Pseudouridine synthase</fullName>
    </submittedName>
</protein>
<keyword evidence="7" id="KW-1185">Reference proteome</keyword>
<dbReference type="PANTHER" id="PTHR47683:SF4">
    <property type="entry name" value="PSEUDOURIDINE SYNTHASE"/>
    <property type="match status" value="1"/>
</dbReference>
<dbReference type="SUPFAM" id="SSF55120">
    <property type="entry name" value="Pseudouridine synthase"/>
    <property type="match status" value="1"/>
</dbReference>
<dbReference type="Gene3D" id="3.30.70.580">
    <property type="entry name" value="Pseudouridine synthase I, catalytic domain, N-terminal subdomain"/>
    <property type="match status" value="1"/>
</dbReference>
<dbReference type="InterPro" id="IPR018496">
    <property type="entry name" value="PsdUridine_synth_RsuA/RluB_CS"/>
</dbReference>
<comment type="similarity">
    <text evidence="1">Belongs to the pseudouridine synthase RsuA family.</text>
</comment>
<evidence type="ECO:0000313" key="7">
    <source>
        <dbReference type="Proteomes" id="UP000198341"/>
    </source>
</evidence>
<dbReference type="InterPro" id="IPR042092">
    <property type="entry name" value="PsdUridine_s_RsuA/RluB/E/F_cat"/>
</dbReference>
<evidence type="ECO:0000256" key="2">
    <source>
        <dbReference type="ARBA" id="ARBA00022884"/>
    </source>
</evidence>
<dbReference type="EMBL" id="FO082267">
    <property type="protein sequence ID" value="CCO19038.1"/>
    <property type="molecule type" value="Genomic_DNA"/>
</dbReference>
<accession>K8FBN1</accession>
<dbReference type="RefSeq" id="XP_007509923.1">
    <property type="nucleotide sequence ID" value="XM_007509861.1"/>
</dbReference>
<dbReference type="AlphaFoldDB" id="K8FBN1"/>
<dbReference type="InterPro" id="IPR020103">
    <property type="entry name" value="PsdUridine_synth_cat_dom_sf"/>
</dbReference>
<dbReference type="GO" id="GO:0006364">
    <property type="term" value="P:rRNA processing"/>
    <property type="evidence" value="ECO:0007669"/>
    <property type="project" value="UniProtKB-ARBA"/>
</dbReference>
<dbReference type="PROSITE" id="PS01149">
    <property type="entry name" value="PSI_RSU"/>
    <property type="match status" value="1"/>
</dbReference>
<evidence type="ECO:0000259" key="5">
    <source>
        <dbReference type="Pfam" id="PF00849"/>
    </source>
</evidence>
<dbReference type="GO" id="GO:0003723">
    <property type="term" value="F:RNA binding"/>
    <property type="evidence" value="ECO:0007669"/>
    <property type="project" value="UniProtKB-KW"/>
</dbReference>
<dbReference type="InterPro" id="IPR050343">
    <property type="entry name" value="RsuA_PseudoU_synthase"/>
</dbReference>
<dbReference type="GO" id="GO:0009982">
    <property type="term" value="F:pseudouridine synthase activity"/>
    <property type="evidence" value="ECO:0007669"/>
    <property type="project" value="InterPro"/>
</dbReference>
<dbReference type="Proteomes" id="UP000198341">
    <property type="component" value="Chromosome 12"/>
</dbReference>
<gene>
    <name evidence="6" type="ordered locus">Bathy12g00130</name>
</gene>
<name>K8FBN1_9CHLO</name>